<evidence type="ECO:0000313" key="3">
    <source>
        <dbReference type="Proteomes" id="UP000076798"/>
    </source>
</evidence>
<name>A0A165XVM9_9AGAM</name>
<feature type="region of interest" description="Disordered" evidence="1">
    <location>
        <begin position="1"/>
        <end position="35"/>
    </location>
</feature>
<reference evidence="2 3" key="1">
    <citation type="journal article" date="2016" name="Mol. Biol. Evol.">
        <title>Comparative Genomics of Early-Diverging Mushroom-Forming Fungi Provides Insights into the Origins of Lignocellulose Decay Capabilities.</title>
        <authorList>
            <person name="Nagy L.G."/>
            <person name="Riley R."/>
            <person name="Tritt A."/>
            <person name="Adam C."/>
            <person name="Daum C."/>
            <person name="Floudas D."/>
            <person name="Sun H."/>
            <person name="Yadav J.S."/>
            <person name="Pangilinan J."/>
            <person name="Larsson K.H."/>
            <person name="Matsuura K."/>
            <person name="Barry K."/>
            <person name="Labutti K."/>
            <person name="Kuo R."/>
            <person name="Ohm R.A."/>
            <person name="Bhattacharya S.S."/>
            <person name="Shirouzu T."/>
            <person name="Yoshinaga Y."/>
            <person name="Martin F.M."/>
            <person name="Grigoriev I.V."/>
            <person name="Hibbett D.S."/>
        </authorList>
    </citation>
    <scope>NUCLEOTIDE SEQUENCE [LARGE SCALE GENOMIC DNA]</scope>
    <source>
        <strain evidence="2 3">HHB10207 ss-3</strain>
    </source>
</reference>
<evidence type="ECO:0000256" key="1">
    <source>
        <dbReference type="SAM" id="MobiDB-lite"/>
    </source>
</evidence>
<protein>
    <submittedName>
        <fullName evidence="2">Uncharacterized protein</fullName>
    </submittedName>
</protein>
<gene>
    <name evidence="2" type="ORF">SISSUDRAFT_1133081</name>
</gene>
<dbReference type="EMBL" id="KV428314">
    <property type="protein sequence ID" value="KZT32598.1"/>
    <property type="molecule type" value="Genomic_DNA"/>
</dbReference>
<dbReference type="Proteomes" id="UP000076798">
    <property type="component" value="Unassembled WGS sequence"/>
</dbReference>
<keyword evidence="3" id="KW-1185">Reference proteome</keyword>
<sequence>MADNIAPVHGEDDVREGPDDDALPNPAGVDEENGDAENVAQNASLDTIASDLLEVSDMSIIDPEIQAAGEETLEMMSPDLISMHRASALAKGRTGGIARPGDWASSAQLTEELRRSAEETYMQWWERMAFLLSEAVSINCNFAPAGRLLPMELARVGSEISKTHAKGGAYAWHIALTTWRPCQMTLGLPESWDHLDMGWPITIKEGYAQLRQQNPVLKVSRNVVEYPVPVGLGNGPSAGTFFNSEFDAAPQMQVLCLELLDTHLEELDALLQKFAGDRQPELRLGIRPQHKAAEGGNPIPLISRFSRTSFLALKGFDVSGLPNALPADSPSFLRTLYVQTAPGVGSPLRLVQIALILRECKNLGVLEIASGDDIGHEPSDDVSQIATTVRRALRSGVTRLCISTISPDKVDLLHDWFDFPIVKETEFVIRFPPQHDQREACYLPESVGCWTKDTKQLVISARQDSTMERNPRVTIDYSLEAGNDRKQRILHILCPHRRSAHEPLPARGGTGEFWPDALIDDIGRFFPKVTDIKICGTVPNQRQSLSLLHQLPQLSHMSIFGPNVKVIAAVLRKNQVLPNLEKVILWQRTPAGKPSQNLKQAEMMLMLEAHKITEAQRATPNSKLDSVVIRHNSATQVVMRDGTTHALNPDAFAAFFPTSATEEEYSASTDRFFDAGHRWSLEELASKLMYTATDT</sequence>
<evidence type="ECO:0000313" key="2">
    <source>
        <dbReference type="EMBL" id="KZT32598.1"/>
    </source>
</evidence>
<organism evidence="2 3">
    <name type="scientific">Sistotremastrum suecicum HHB10207 ss-3</name>
    <dbReference type="NCBI Taxonomy" id="1314776"/>
    <lineage>
        <taxon>Eukaryota</taxon>
        <taxon>Fungi</taxon>
        <taxon>Dikarya</taxon>
        <taxon>Basidiomycota</taxon>
        <taxon>Agaricomycotina</taxon>
        <taxon>Agaricomycetes</taxon>
        <taxon>Sistotremastrales</taxon>
        <taxon>Sistotremastraceae</taxon>
        <taxon>Sistotremastrum</taxon>
    </lineage>
</organism>
<dbReference type="AlphaFoldDB" id="A0A165XVM9"/>
<accession>A0A165XVM9</accession>
<proteinExistence type="predicted"/>